<dbReference type="EMBL" id="QSVN01000005">
    <property type="protein sequence ID" value="RGO33022.1"/>
    <property type="molecule type" value="Genomic_DNA"/>
</dbReference>
<accession>A0A3E5GE67</accession>
<organism evidence="1 2">
    <name type="scientific">Dorea longicatena</name>
    <dbReference type="NCBI Taxonomy" id="88431"/>
    <lineage>
        <taxon>Bacteria</taxon>
        <taxon>Bacillati</taxon>
        <taxon>Bacillota</taxon>
        <taxon>Clostridia</taxon>
        <taxon>Lachnospirales</taxon>
        <taxon>Lachnospiraceae</taxon>
        <taxon>Dorea</taxon>
    </lineage>
</organism>
<evidence type="ECO:0000313" key="2">
    <source>
        <dbReference type="Proteomes" id="UP000261285"/>
    </source>
</evidence>
<gene>
    <name evidence="1" type="ORF">DXB16_06660</name>
</gene>
<dbReference type="AlphaFoldDB" id="A0A3E5GE67"/>
<protein>
    <submittedName>
        <fullName evidence="1">Uncharacterized protein</fullName>
    </submittedName>
</protein>
<dbReference type="Proteomes" id="UP000261285">
    <property type="component" value="Unassembled WGS sequence"/>
</dbReference>
<name>A0A3E5GE67_9FIRM</name>
<reference evidence="1 2" key="1">
    <citation type="submission" date="2018-08" db="EMBL/GenBank/DDBJ databases">
        <title>A genome reference for cultivated species of the human gut microbiota.</title>
        <authorList>
            <person name="Zou Y."/>
            <person name="Xue W."/>
            <person name="Luo G."/>
        </authorList>
    </citation>
    <scope>NUCLEOTIDE SEQUENCE [LARGE SCALE GENOMIC DNA]</scope>
    <source>
        <strain evidence="1 2">OM02-16</strain>
    </source>
</reference>
<proteinExistence type="predicted"/>
<sequence length="117" mass="13723">MNGKSSRCVVSKERNCHRLKAVSDYSFCEVRPGVGPVRKKDNIIAGSGITHVTCTERRMRVIELYSLKRVEPRIYFVSCVKQETEFFCTKAYRTGGKLIKRRDHRWASYHMSMKKFR</sequence>
<comment type="caution">
    <text evidence="1">The sequence shown here is derived from an EMBL/GenBank/DDBJ whole genome shotgun (WGS) entry which is preliminary data.</text>
</comment>
<evidence type="ECO:0000313" key="1">
    <source>
        <dbReference type="EMBL" id="RGO33022.1"/>
    </source>
</evidence>